<dbReference type="KEGG" id="fcz:IMF26_04950"/>
<keyword evidence="3" id="KW-0482">Metalloprotease</keyword>
<organism evidence="3">
    <name type="scientific">Candidatus Fermentithermobacillus carboniphilus</name>
    <dbReference type="NCBI Taxonomy" id="3085328"/>
    <lineage>
        <taxon>Bacteria</taxon>
        <taxon>Bacillati</taxon>
        <taxon>Bacillota</taxon>
        <taxon>Candidatus Fermentithermobacillia</taxon>
        <taxon>Candidatus Fermentithermobacillales</taxon>
        <taxon>Candidatus Fermentithermobacillaceae</taxon>
        <taxon>Candidatus Fermentithermobacillus</taxon>
    </lineage>
</organism>
<evidence type="ECO:0000259" key="2">
    <source>
        <dbReference type="Pfam" id="PF02517"/>
    </source>
</evidence>
<name>A0AAT9LF89_9FIRM</name>
<accession>A0AAT9LF89</accession>
<dbReference type="GO" id="GO:0080120">
    <property type="term" value="P:CAAX-box protein maturation"/>
    <property type="evidence" value="ECO:0007669"/>
    <property type="project" value="UniProtKB-ARBA"/>
</dbReference>
<reference evidence="3" key="1">
    <citation type="submission" date="2020-10" db="EMBL/GenBank/DDBJ databases">
        <authorList>
            <person name="Kadnikov V."/>
            <person name="Beletsky A.V."/>
            <person name="Mardanov A.V."/>
            <person name="Karnachuk O.V."/>
            <person name="Ravin N.V."/>
        </authorList>
    </citation>
    <scope>NUCLEOTIDE SEQUENCE</scope>
    <source>
        <strain evidence="3">Bu02</strain>
    </source>
</reference>
<reference evidence="3" key="2">
    <citation type="journal article" date="2023" name="Biology">
        <title>Prokaryotic Life Associated with Coal-Fire Gas Vents Revealed by Metagenomics.</title>
        <authorList>
            <person name="Kadnikov V.V."/>
            <person name="Mardanov A.V."/>
            <person name="Beletsky A.V."/>
            <person name="Karnachuk O.V."/>
            <person name="Ravin N.V."/>
        </authorList>
    </citation>
    <scope>NUCLEOTIDE SEQUENCE</scope>
    <source>
        <strain evidence="3">Bu02</strain>
    </source>
</reference>
<feature type="transmembrane region" description="Helical" evidence="1">
    <location>
        <begin position="98"/>
        <end position="125"/>
    </location>
</feature>
<keyword evidence="1" id="KW-0812">Transmembrane</keyword>
<evidence type="ECO:0000313" key="3">
    <source>
        <dbReference type="EMBL" id="QUL99398.1"/>
    </source>
</evidence>
<dbReference type="Pfam" id="PF02517">
    <property type="entry name" value="Rce1-like"/>
    <property type="match status" value="1"/>
</dbReference>
<proteinExistence type="predicted"/>
<feature type="transmembrane region" description="Helical" evidence="1">
    <location>
        <begin position="21"/>
        <end position="45"/>
    </location>
</feature>
<dbReference type="AlphaFoldDB" id="A0AAT9LF89"/>
<protein>
    <submittedName>
        <fullName evidence="3">CPBP family intramembrane metalloprotease</fullName>
    </submittedName>
</protein>
<dbReference type="InterPro" id="IPR003675">
    <property type="entry name" value="Rce1/LyrA-like_dom"/>
</dbReference>
<sequence>MIKIRRHLQWIERLHMVPFTLLMAVYAFVGRLVLALPLAIAILITGEDVFVIPDREYPVAAVLILAPLVETIIGQWLPITVASRFTQKNSVQILVSTALFSALHVDPISVMAAVPPAIVLAYAFIVQRRRGIWPALFATAMVHFWINLAAVSLKRL</sequence>
<keyword evidence="3" id="KW-0378">Hydrolase</keyword>
<keyword evidence="3" id="KW-0645">Protease</keyword>
<feature type="transmembrane region" description="Helical" evidence="1">
    <location>
        <begin position="57"/>
        <end position="77"/>
    </location>
</feature>
<keyword evidence="1" id="KW-1133">Transmembrane helix</keyword>
<dbReference type="EMBL" id="CP062796">
    <property type="protein sequence ID" value="QUL99398.1"/>
    <property type="molecule type" value="Genomic_DNA"/>
</dbReference>
<dbReference type="GO" id="GO:0008237">
    <property type="term" value="F:metallopeptidase activity"/>
    <property type="evidence" value="ECO:0007669"/>
    <property type="project" value="UniProtKB-KW"/>
</dbReference>
<evidence type="ECO:0000256" key="1">
    <source>
        <dbReference type="SAM" id="Phobius"/>
    </source>
</evidence>
<feature type="transmembrane region" description="Helical" evidence="1">
    <location>
        <begin position="131"/>
        <end position="153"/>
    </location>
</feature>
<dbReference type="GO" id="GO:0004175">
    <property type="term" value="F:endopeptidase activity"/>
    <property type="evidence" value="ECO:0007669"/>
    <property type="project" value="UniProtKB-ARBA"/>
</dbReference>
<keyword evidence="1" id="KW-0472">Membrane</keyword>
<gene>
    <name evidence="3" type="ORF">IMF26_04950</name>
</gene>
<feature type="domain" description="CAAX prenyl protease 2/Lysostaphin resistance protein A-like" evidence="2">
    <location>
        <begin position="59"/>
        <end position="142"/>
    </location>
</feature>